<name>A0A0F4YGF0_RASE3</name>
<feature type="region of interest" description="Disordered" evidence="1">
    <location>
        <begin position="22"/>
        <end position="131"/>
    </location>
</feature>
<organism evidence="2 3">
    <name type="scientific">Rasamsonia emersonii (strain ATCC 16479 / CBS 393.64 / IMI 116815)</name>
    <dbReference type="NCBI Taxonomy" id="1408163"/>
    <lineage>
        <taxon>Eukaryota</taxon>
        <taxon>Fungi</taxon>
        <taxon>Dikarya</taxon>
        <taxon>Ascomycota</taxon>
        <taxon>Pezizomycotina</taxon>
        <taxon>Eurotiomycetes</taxon>
        <taxon>Eurotiomycetidae</taxon>
        <taxon>Eurotiales</taxon>
        <taxon>Trichocomaceae</taxon>
        <taxon>Rasamsonia</taxon>
    </lineage>
</organism>
<dbReference type="RefSeq" id="XP_013323777.1">
    <property type="nucleotide sequence ID" value="XM_013468323.1"/>
</dbReference>
<proteinExistence type="predicted"/>
<sequence length="243" mass="25651">GDHDKEDVADSQDVVAVAAAGALTGPVDMEAEAPLPPAKRRRRAGRKAITKGSGVALKMPTPLRPVQAPVTQQQQQPRGSIAKRKRKLAEVIEESPLDAPQPPKDAAAAAGDSGVSTVEGSAPPRKRTRRATRMAGAEANATAAADAVADNNPVKNHPTVEPPVVATEPGGEVTLAAPGQLALPPFPADSLEGSIYLAQHQVMSRELGRRIDDCRVKWTAAIEALESARQLMDSWLELWKKGQ</sequence>
<feature type="non-terminal residue" evidence="2">
    <location>
        <position position="1"/>
    </location>
</feature>
<evidence type="ECO:0000256" key="1">
    <source>
        <dbReference type="SAM" id="MobiDB-lite"/>
    </source>
</evidence>
<reference evidence="2 3" key="1">
    <citation type="submission" date="2015-04" db="EMBL/GenBank/DDBJ databases">
        <authorList>
            <person name="Heijne W.H."/>
            <person name="Fedorova N.D."/>
            <person name="Nierman W.C."/>
            <person name="Vollebregt A.W."/>
            <person name="Zhao Z."/>
            <person name="Wu L."/>
            <person name="Kumar M."/>
            <person name="Stam H."/>
            <person name="van den Berg M.A."/>
            <person name="Pel H.J."/>
        </authorList>
    </citation>
    <scope>NUCLEOTIDE SEQUENCE [LARGE SCALE GENOMIC DNA]</scope>
    <source>
        <strain evidence="2 3">CBS 393.64</strain>
    </source>
</reference>
<dbReference type="AlphaFoldDB" id="A0A0F4YGF0"/>
<evidence type="ECO:0000313" key="3">
    <source>
        <dbReference type="Proteomes" id="UP000053958"/>
    </source>
</evidence>
<accession>A0A0F4YGF0</accession>
<feature type="compositionally biased region" description="Basic residues" evidence="1">
    <location>
        <begin position="38"/>
        <end position="49"/>
    </location>
</feature>
<dbReference type="STRING" id="1408163.A0A0F4YGF0"/>
<dbReference type="OrthoDB" id="4481893at2759"/>
<dbReference type="EMBL" id="LASV01000701">
    <property type="protein sequence ID" value="KKA17165.1"/>
    <property type="molecule type" value="Genomic_DNA"/>
</dbReference>
<gene>
    <name evidence="2" type="ORF">T310_9187</name>
</gene>
<comment type="caution">
    <text evidence="2">The sequence shown here is derived from an EMBL/GenBank/DDBJ whole genome shotgun (WGS) entry which is preliminary data.</text>
</comment>
<protein>
    <submittedName>
        <fullName evidence="2">Uncharacterized protein</fullName>
    </submittedName>
</protein>
<dbReference type="Proteomes" id="UP000053958">
    <property type="component" value="Unassembled WGS sequence"/>
</dbReference>
<feature type="region of interest" description="Disordered" evidence="1">
    <location>
        <begin position="143"/>
        <end position="164"/>
    </location>
</feature>
<evidence type="ECO:0000313" key="2">
    <source>
        <dbReference type="EMBL" id="KKA17165.1"/>
    </source>
</evidence>
<keyword evidence="3" id="KW-1185">Reference proteome</keyword>
<dbReference type="GeneID" id="25321153"/>